<feature type="domain" description="DDE Tnp4" evidence="4">
    <location>
        <begin position="86"/>
        <end position="139"/>
    </location>
</feature>
<evidence type="ECO:0000256" key="3">
    <source>
        <dbReference type="SAM" id="MobiDB-lite"/>
    </source>
</evidence>
<proteinExistence type="predicted"/>
<evidence type="ECO:0000256" key="2">
    <source>
        <dbReference type="ARBA" id="ARBA00022723"/>
    </source>
</evidence>
<evidence type="ECO:0000313" key="6">
    <source>
        <dbReference type="WBParaSite" id="scf7180000421831.g7798"/>
    </source>
</evidence>
<name>A0A915P0X7_9BILA</name>
<feature type="region of interest" description="Disordered" evidence="3">
    <location>
        <begin position="150"/>
        <end position="178"/>
    </location>
</feature>
<dbReference type="WBParaSite" id="scf7180000421831.g7798">
    <property type="protein sequence ID" value="scf7180000421831.g7798"/>
    <property type="gene ID" value="scf7180000421831.g7798"/>
</dbReference>
<keyword evidence="5" id="KW-1185">Reference proteome</keyword>
<organism evidence="5 6">
    <name type="scientific">Meloidogyne floridensis</name>
    <dbReference type="NCBI Taxonomy" id="298350"/>
    <lineage>
        <taxon>Eukaryota</taxon>
        <taxon>Metazoa</taxon>
        <taxon>Ecdysozoa</taxon>
        <taxon>Nematoda</taxon>
        <taxon>Chromadorea</taxon>
        <taxon>Rhabditida</taxon>
        <taxon>Tylenchina</taxon>
        <taxon>Tylenchomorpha</taxon>
        <taxon>Tylenchoidea</taxon>
        <taxon>Meloidogynidae</taxon>
        <taxon>Meloidogyninae</taxon>
        <taxon>Meloidogyne</taxon>
    </lineage>
</organism>
<dbReference type="GO" id="GO:0046872">
    <property type="term" value="F:metal ion binding"/>
    <property type="evidence" value="ECO:0007669"/>
    <property type="project" value="UniProtKB-KW"/>
</dbReference>
<evidence type="ECO:0000313" key="5">
    <source>
        <dbReference type="Proteomes" id="UP000887560"/>
    </source>
</evidence>
<evidence type="ECO:0000259" key="4">
    <source>
        <dbReference type="Pfam" id="PF13359"/>
    </source>
</evidence>
<dbReference type="Proteomes" id="UP000887560">
    <property type="component" value="Unplaced"/>
</dbReference>
<keyword evidence="2" id="KW-0479">Metal-binding</keyword>
<dbReference type="Pfam" id="PF13359">
    <property type="entry name" value="DDE_Tnp_4"/>
    <property type="match status" value="1"/>
</dbReference>
<protein>
    <submittedName>
        <fullName evidence="6">DDE Tnp4 domain-containing protein</fullName>
    </submittedName>
</protein>
<comment type="cofactor">
    <cofactor evidence="1">
        <name>a divalent metal cation</name>
        <dbReference type="ChEBI" id="CHEBI:60240"/>
    </cofactor>
</comment>
<sequence>MYFNFDKNPIFEEEEQYEDIEKVKIYRPRKYFDLENFRERFRLDRNLFEQFLGQIAAHIKPIYYSNHAMSPQVKLLAALRFYATGNSEQKYNNAHKKTRRIIECAIGVLKESFRCLKRLQVKDPSFAAEIIKACLVVHNFRTTENNKEIEENFENEEQDENEELEVDENAPGDINARQKGLEKLHEVTSLFE</sequence>
<evidence type="ECO:0000256" key="1">
    <source>
        <dbReference type="ARBA" id="ARBA00001968"/>
    </source>
</evidence>
<dbReference type="InterPro" id="IPR027806">
    <property type="entry name" value="HARBI1_dom"/>
</dbReference>
<accession>A0A915P0X7</accession>
<feature type="compositionally biased region" description="Acidic residues" evidence="3">
    <location>
        <begin position="151"/>
        <end position="170"/>
    </location>
</feature>
<reference evidence="6" key="1">
    <citation type="submission" date="2022-11" db="UniProtKB">
        <authorList>
            <consortium name="WormBaseParasite"/>
        </authorList>
    </citation>
    <scope>IDENTIFICATION</scope>
</reference>
<dbReference type="AlphaFoldDB" id="A0A915P0X7"/>